<accession>L8GCZ0</accession>
<evidence type="ECO:0000256" key="3">
    <source>
        <dbReference type="ARBA" id="ARBA00022692"/>
    </source>
</evidence>
<feature type="transmembrane region" description="Helical" evidence="6">
    <location>
        <begin position="73"/>
        <end position="104"/>
    </location>
</feature>
<protein>
    <submittedName>
        <fullName evidence="7">Membrane protein (Cytomegalovirus gHreceptor) family</fullName>
    </submittedName>
</protein>
<dbReference type="GO" id="GO:0005789">
    <property type="term" value="C:endoplasmic reticulum membrane"/>
    <property type="evidence" value="ECO:0007669"/>
    <property type="project" value="TreeGrafter"/>
</dbReference>
<dbReference type="OrthoDB" id="29023at2759"/>
<name>L8GCZ0_ACACF</name>
<keyword evidence="8" id="KW-1185">Reference proteome</keyword>
<evidence type="ECO:0000256" key="2">
    <source>
        <dbReference type="ARBA" id="ARBA00008803"/>
    </source>
</evidence>
<dbReference type="AlphaFoldDB" id="L8GCZ0"/>
<dbReference type="EMBL" id="KB008164">
    <property type="protein sequence ID" value="ELR11025.1"/>
    <property type="molecule type" value="Genomic_DNA"/>
</dbReference>
<evidence type="ECO:0000256" key="4">
    <source>
        <dbReference type="ARBA" id="ARBA00022989"/>
    </source>
</evidence>
<dbReference type="InterPro" id="IPR008010">
    <property type="entry name" value="Tatp1"/>
</dbReference>
<feature type="transmembrane region" description="Helical" evidence="6">
    <location>
        <begin position="116"/>
        <end position="134"/>
    </location>
</feature>
<feature type="transmembrane region" description="Helical" evidence="6">
    <location>
        <begin position="191"/>
        <end position="214"/>
    </location>
</feature>
<dbReference type="OMA" id="TRGFHDK"/>
<keyword evidence="5 6" id="KW-0472">Membrane</keyword>
<evidence type="ECO:0000313" key="8">
    <source>
        <dbReference type="Proteomes" id="UP000011083"/>
    </source>
</evidence>
<evidence type="ECO:0000313" key="7">
    <source>
        <dbReference type="EMBL" id="ELR11025.1"/>
    </source>
</evidence>
<dbReference type="RefSeq" id="XP_004333038.1">
    <property type="nucleotide sequence ID" value="XM_004332990.1"/>
</dbReference>
<dbReference type="VEuPathDB" id="AmoebaDB:ACA1_048140"/>
<comment type="subcellular location">
    <subcellularLocation>
        <location evidence="1">Membrane</location>
        <topology evidence="1">Multi-pass membrane protein</topology>
    </subcellularLocation>
</comment>
<dbReference type="Pfam" id="PF05346">
    <property type="entry name" value="DUF747"/>
    <property type="match status" value="1"/>
</dbReference>
<keyword evidence="4 6" id="KW-1133">Transmembrane helix</keyword>
<sequence>MRKWKNWICVRAGAAVASAWQKAADRADLRDPAVGSYRYVEEERDYKPLLPPKVANPANATDFLFVPYTLERLISYGIFICMDSFLFVFTALPIRAAIALYHLILRHRKLHAIQKVDILKVIILVLGYLFLRLLDIPSLSSFMAKESLLKIKYLVTLLVVMDRLMSSYGQNILGSLFWAVNQPANKVKRGYYWHFILSIIYVNVHSTFLLGYIAVMDVAMEGKNTALLTLLILIQFAEMKSAVLKELSQDKLWAICYNDIVERFQLLVSLVLLFFYNISKHHINSFWDEDWLTASEWLRPLLFSLLIIYLSELTVDWLKHTSIINFTDLSPHMYTELAYKISKRLLDVDDKSFLTDRTQNIATGDLGVMPLSLGVLVLKVIGDWMPSGLNGLAVVVGLYLLGLLLRHLSGMLLSIYTRRFHAYKQQSGTAGKLFLR</sequence>
<keyword evidence="7" id="KW-0675">Receptor</keyword>
<reference evidence="7 8" key="1">
    <citation type="journal article" date="2013" name="Genome Biol.">
        <title>Genome of Acanthamoeba castellanii highlights extensive lateral gene transfer and early evolution of tyrosine kinase signaling.</title>
        <authorList>
            <person name="Clarke M."/>
            <person name="Lohan A.J."/>
            <person name="Liu B."/>
            <person name="Lagkouvardos I."/>
            <person name="Roy S."/>
            <person name="Zafar N."/>
            <person name="Bertelli C."/>
            <person name="Schilde C."/>
            <person name="Kianianmomeni A."/>
            <person name="Burglin T.R."/>
            <person name="Frech C."/>
            <person name="Turcotte B."/>
            <person name="Kopec K.O."/>
            <person name="Synnott J.M."/>
            <person name="Choo C."/>
            <person name="Paponov I."/>
            <person name="Finkler A."/>
            <person name="Soon Heng Tan C."/>
            <person name="Hutchins A.P."/>
            <person name="Weinmeier T."/>
            <person name="Rattei T."/>
            <person name="Chu J.S."/>
            <person name="Gimenez G."/>
            <person name="Irimia M."/>
            <person name="Rigden D.J."/>
            <person name="Fitzpatrick D.A."/>
            <person name="Lorenzo-Morales J."/>
            <person name="Bateman A."/>
            <person name="Chiu C.H."/>
            <person name="Tang P."/>
            <person name="Hegemann P."/>
            <person name="Fromm H."/>
            <person name="Raoult D."/>
            <person name="Greub G."/>
            <person name="Miranda-Saavedra D."/>
            <person name="Chen N."/>
            <person name="Nash P."/>
            <person name="Ginger M.L."/>
            <person name="Horn M."/>
            <person name="Schaap P."/>
            <person name="Caler L."/>
            <person name="Loftus B."/>
        </authorList>
    </citation>
    <scope>NUCLEOTIDE SEQUENCE [LARGE SCALE GENOMIC DNA]</scope>
    <source>
        <strain evidence="7 8">Neff</strain>
    </source>
</reference>
<evidence type="ECO:0000256" key="1">
    <source>
        <dbReference type="ARBA" id="ARBA00004141"/>
    </source>
</evidence>
<feature type="transmembrane region" description="Helical" evidence="6">
    <location>
        <begin position="393"/>
        <end position="416"/>
    </location>
</feature>
<dbReference type="PANTHER" id="PTHR13317:SF4">
    <property type="entry name" value="TRANSMEMBRANE ANTERIOR POSTERIOR TRANSFORMATION PROTEIN 1 HOMOLOG"/>
    <property type="match status" value="1"/>
</dbReference>
<gene>
    <name evidence="7" type="ORF">ACA1_048140</name>
</gene>
<organism evidence="7 8">
    <name type="scientific">Acanthamoeba castellanii (strain ATCC 30010 / Neff)</name>
    <dbReference type="NCBI Taxonomy" id="1257118"/>
    <lineage>
        <taxon>Eukaryota</taxon>
        <taxon>Amoebozoa</taxon>
        <taxon>Discosea</taxon>
        <taxon>Longamoebia</taxon>
        <taxon>Centramoebida</taxon>
        <taxon>Acanthamoebidae</taxon>
        <taxon>Acanthamoeba</taxon>
    </lineage>
</organism>
<dbReference type="PANTHER" id="PTHR13317">
    <property type="entry name" value="TRANSMEMBRANE ANTERIOR POSTERIOR TRANSFORMATION PROTEIN 1 HOMOLOG"/>
    <property type="match status" value="1"/>
</dbReference>
<evidence type="ECO:0000256" key="5">
    <source>
        <dbReference type="ARBA" id="ARBA00023136"/>
    </source>
</evidence>
<dbReference type="KEGG" id="acan:ACA1_048140"/>
<comment type="similarity">
    <text evidence="2">Belongs to the TAPT1 family.</text>
</comment>
<proteinExistence type="inferred from homology"/>
<feature type="transmembrane region" description="Helical" evidence="6">
    <location>
        <begin position="226"/>
        <end position="244"/>
    </location>
</feature>
<feature type="transmembrane region" description="Helical" evidence="6">
    <location>
        <begin position="361"/>
        <end position="381"/>
    </location>
</feature>
<keyword evidence="3 6" id="KW-0812">Transmembrane</keyword>
<evidence type="ECO:0000256" key="6">
    <source>
        <dbReference type="SAM" id="Phobius"/>
    </source>
</evidence>
<dbReference type="Proteomes" id="UP000011083">
    <property type="component" value="Unassembled WGS sequence"/>
</dbReference>
<dbReference type="GeneID" id="14911470"/>